<evidence type="ECO:0000313" key="4">
    <source>
        <dbReference type="EMBL" id="SEI14235.1"/>
    </source>
</evidence>
<dbReference type="InterPro" id="IPR046744">
    <property type="entry name" value="DUF6794"/>
</dbReference>
<organism evidence="3 5">
    <name type="scientific">Rheinheimera pacifica</name>
    <dbReference type="NCBI Taxonomy" id="173990"/>
    <lineage>
        <taxon>Bacteria</taxon>
        <taxon>Pseudomonadati</taxon>
        <taxon>Pseudomonadota</taxon>
        <taxon>Gammaproteobacteria</taxon>
        <taxon>Chromatiales</taxon>
        <taxon>Chromatiaceae</taxon>
        <taxon>Rheinheimera</taxon>
    </lineage>
</organism>
<accession>A0A1H6NI63</accession>
<feature type="signal peptide" evidence="1">
    <location>
        <begin position="1"/>
        <end position="19"/>
    </location>
</feature>
<reference evidence="5" key="1">
    <citation type="submission" date="2016-10" db="EMBL/GenBank/DDBJ databases">
        <authorList>
            <person name="Varghese N."/>
            <person name="Submissions S."/>
        </authorList>
    </citation>
    <scope>NUCLEOTIDE SEQUENCE [LARGE SCALE GENOMIC DNA]</scope>
    <source>
        <strain evidence="5">DSM 17616</strain>
    </source>
</reference>
<dbReference type="AlphaFoldDB" id="A0A1H6NI63"/>
<protein>
    <recommendedName>
        <fullName evidence="2">DUF6794 domain-containing protein</fullName>
    </recommendedName>
</protein>
<keyword evidence="1" id="KW-0732">Signal</keyword>
<dbReference type="Pfam" id="PF20594">
    <property type="entry name" value="DUF6794"/>
    <property type="match status" value="1"/>
</dbReference>
<evidence type="ECO:0000256" key="1">
    <source>
        <dbReference type="SAM" id="SignalP"/>
    </source>
</evidence>
<dbReference type="Proteomes" id="UP000199371">
    <property type="component" value="Unassembled WGS sequence"/>
</dbReference>
<evidence type="ECO:0000313" key="3">
    <source>
        <dbReference type="EMBL" id="SEI12684.1"/>
    </source>
</evidence>
<reference evidence="3" key="2">
    <citation type="submission" date="2016-10" db="EMBL/GenBank/DDBJ databases">
        <authorList>
            <person name="de Groot N.N."/>
        </authorList>
    </citation>
    <scope>NUCLEOTIDE SEQUENCE [LARGE SCALE GENOMIC DNA]</scope>
    <source>
        <strain evidence="3">DSM 17616</strain>
    </source>
</reference>
<feature type="chain" id="PRO_5011394477" description="DUF6794 domain-containing protein" evidence="1">
    <location>
        <begin position="20"/>
        <end position="127"/>
    </location>
</feature>
<sequence>MNKVSMLVLAVFLSISMQAFGNAEDKSEEKLPQTLEQAVDRIVSNLKEDDKSTVKNTPFNNLIQYHHGWGTGIRNSFGLWGRNKELTVSICGPDECHPDDASMEIIYGVWNKLNGNDTRYKPNTEQP</sequence>
<dbReference type="OrthoDB" id="8781471at2"/>
<gene>
    <name evidence="3" type="ORF">SAMN05660691_03990</name>
    <name evidence="4" type="ORF">SAMN05660691_04184</name>
</gene>
<proteinExistence type="predicted"/>
<evidence type="ECO:0000313" key="5">
    <source>
        <dbReference type="Proteomes" id="UP000199371"/>
    </source>
</evidence>
<evidence type="ECO:0000259" key="2">
    <source>
        <dbReference type="Pfam" id="PF20594"/>
    </source>
</evidence>
<feature type="domain" description="DUF6794" evidence="2">
    <location>
        <begin position="32"/>
        <end position="113"/>
    </location>
</feature>
<name>A0A1H6NI63_9GAMM</name>
<dbReference type="EMBL" id="FNXF01000038">
    <property type="protein sequence ID" value="SEI14235.1"/>
    <property type="molecule type" value="Genomic_DNA"/>
</dbReference>
<keyword evidence="5" id="KW-1185">Reference proteome</keyword>
<dbReference type="EMBL" id="FNXF01000025">
    <property type="protein sequence ID" value="SEI12684.1"/>
    <property type="molecule type" value="Genomic_DNA"/>
</dbReference>